<keyword evidence="3 8" id="KW-0812">Transmembrane</keyword>
<feature type="compositionally biased region" description="Acidic residues" evidence="7">
    <location>
        <begin position="387"/>
        <end position="401"/>
    </location>
</feature>
<feature type="domain" description="Integral membrane bound transporter" evidence="9">
    <location>
        <begin position="426"/>
        <end position="551"/>
    </location>
</feature>
<dbReference type="EMBL" id="AMLP01000275">
    <property type="protein sequence ID" value="ELS50507.1"/>
    <property type="molecule type" value="Genomic_DNA"/>
</dbReference>
<proteinExistence type="inferred from homology"/>
<feature type="transmembrane region" description="Helical" evidence="8">
    <location>
        <begin position="415"/>
        <end position="433"/>
    </location>
</feature>
<dbReference type="PATRIC" id="fig|1160705.3.peg.8452"/>
<feature type="region of interest" description="Disordered" evidence="7">
    <location>
        <begin position="368"/>
        <end position="411"/>
    </location>
</feature>
<sequence>MRAAGRPVRARLRDRVAASDPGLLRLTAGLRTAGAIALALAVLALLGTDVVHLVAGAMAAMVATFAIREKRRGQQAVTLALGLPVALAAMSLAALLHRHLVAGDLFFVALIFCAVYGRRFGDRGTALGLIGFQIYFVSLFVGATVADLPELWGAVAVAFGCSALVRYAVVPETPTGVLRRLRAAFRARLAQLLSAQLDLLDAGPEEADRALERVREGTARLHETALLIQGRLAEGTTDEAVARLVQRRVADAEIAAERLGLALLRARGAERADTLALHLPGAPVPAGGRLPVRDEATVALRRDLKALRLLVLRPVGRSPGAALPHVRNRLLGHRDEESLPDASPAVQDVFRGIGEAARAVLGLRIALDGPQDESDDTPATARSREELDAEDAVLDADEEEPAKEPTGLRRPTTRAAVQVAVGSSLAIVGGELLSRDRWYWAVLTCWIVFLNTASTGEILVKGYRRLLGTVLGVLAGIVLAGAVGRHTWTAFALVLLFVFAMFYSAPLSYTLVSFFVTAALGLLYTLLHTYSLSVLVLRIEETALGAACGVIAAAFVLPVRTDRRTNELLAAVLDRLGEVTRGAVDQLSGGAPVDLLEQARDLDQALADLRAATQPLTHPVTPLRARRETARYVVALLETCAYHARALAATAELLPTHPSIAADPRLRRAAGRIAHNIGVIAAHVTDEHATARIETGPSIASLLGPTVPGAPRYGRVTDRVLRHLQRLDEGVAGLARPLEVPVKPPEK</sequence>
<feature type="transmembrane region" description="Helical" evidence="8">
    <location>
        <begin position="542"/>
        <end position="559"/>
    </location>
</feature>
<dbReference type="PANTHER" id="PTHR30509">
    <property type="entry name" value="P-HYDROXYBENZOIC ACID EFFLUX PUMP SUBUNIT-RELATED"/>
    <property type="match status" value="1"/>
</dbReference>
<organism evidence="10 11">
    <name type="scientific">Streptomyces viridochromogenes Tue57</name>
    <dbReference type="NCBI Taxonomy" id="1160705"/>
    <lineage>
        <taxon>Bacteria</taxon>
        <taxon>Bacillati</taxon>
        <taxon>Actinomycetota</taxon>
        <taxon>Actinomycetes</taxon>
        <taxon>Kitasatosporales</taxon>
        <taxon>Streptomycetaceae</taxon>
        <taxon>Streptomyces</taxon>
    </lineage>
</organism>
<feature type="transmembrane region" description="Helical" evidence="8">
    <location>
        <begin position="488"/>
        <end position="505"/>
    </location>
</feature>
<accession>L8P5A9</accession>
<evidence type="ECO:0000256" key="4">
    <source>
        <dbReference type="ARBA" id="ARBA00022989"/>
    </source>
</evidence>
<gene>
    <name evidence="10" type="ORF">STVIR_8551</name>
</gene>
<evidence type="ECO:0000256" key="7">
    <source>
        <dbReference type="SAM" id="MobiDB-lite"/>
    </source>
</evidence>
<feature type="transmembrane region" description="Helical" evidence="8">
    <location>
        <begin position="76"/>
        <end position="94"/>
    </location>
</feature>
<evidence type="ECO:0000256" key="6">
    <source>
        <dbReference type="ARBA" id="ARBA00043993"/>
    </source>
</evidence>
<feature type="transmembrane region" description="Helical" evidence="8">
    <location>
        <begin position="466"/>
        <end position="482"/>
    </location>
</feature>
<reference evidence="10 11" key="1">
    <citation type="journal article" date="2013" name="Genome Announc.">
        <title>Draft Genome Sequence of Streptomyces viridochromogenes Strain Tu57, Producer of Avilamycin.</title>
        <authorList>
            <person name="Gruning B.A."/>
            <person name="Erxleben A."/>
            <person name="Hahnlein A."/>
            <person name="Gunther S."/>
        </authorList>
    </citation>
    <scope>NUCLEOTIDE SEQUENCE [LARGE SCALE GENOMIC DNA]</scope>
    <source>
        <strain evidence="10 11">Tue57</strain>
    </source>
</reference>
<feature type="transmembrane region" description="Helical" evidence="8">
    <location>
        <begin position="124"/>
        <end position="145"/>
    </location>
</feature>
<dbReference type="Proteomes" id="UP000011205">
    <property type="component" value="Unassembled WGS sequence"/>
</dbReference>
<keyword evidence="5 8" id="KW-0472">Membrane</keyword>
<dbReference type="Pfam" id="PF13515">
    <property type="entry name" value="FUSC_2"/>
    <property type="match status" value="1"/>
</dbReference>
<feature type="transmembrane region" description="Helical" evidence="8">
    <location>
        <begin position="439"/>
        <end position="459"/>
    </location>
</feature>
<dbReference type="AlphaFoldDB" id="L8P5A9"/>
<feature type="transmembrane region" description="Helical" evidence="8">
    <location>
        <begin position="21"/>
        <end position="44"/>
    </location>
</feature>
<evidence type="ECO:0000313" key="10">
    <source>
        <dbReference type="EMBL" id="ELS50507.1"/>
    </source>
</evidence>
<evidence type="ECO:0000256" key="1">
    <source>
        <dbReference type="ARBA" id="ARBA00004651"/>
    </source>
</evidence>
<feature type="transmembrane region" description="Helical" evidence="8">
    <location>
        <begin position="151"/>
        <end position="170"/>
    </location>
</feature>
<name>L8P5A9_STRVR</name>
<keyword evidence="4 8" id="KW-1133">Transmembrane helix</keyword>
<dbReference type="RefSeq" id="WP_004004013.1">
    <property type="nucleotide sequence ID" value="NZ_AMLP01000275.1"/>
</dbReference>
<dbReference type="PANTHER" id="PTHR30509:SF9">
    <property type="entry name" value="MULTIDRUG RESISTANCE PROTEIN MDTO"/>
    <property type="match status" value="1"/>
</dbReference>
<dbReference type="InterPro" id="IPR049453">
    <property type="entry name" value="Memb_transporter_dom"/>
</dbReference>
<comment type="subcellular location">
    <subcellularLocation>
        <location evidence="1">Cell membrane</location>
        <topology evidence="1">Multi-pass membrane protein</topology>
    </subcellularLocation>
</comment>
<evidence type="ECO:0000313" key="11">
    <source>
        <dbReference type="Proteomes" id="UP000011205"/>
    </source>
</evidence>
<protein>
    <recommendedName>
        <fullName evidence="9">Integral membrane bound transporter domain-containing protein</fullName>
    </recommendedName>
</protein>
<evidence type="ECO:0000256" key="8">
    <source>
        <dbReference type="SAM" id="Phobius"/>
    </source>
</evidence>
<evidence type="ECO:0000259" key="9">
    <source>
        <dbReference type="Pfam" id="PF13515"/>
    </source>
</evidence>
<comment type="caution">
    <text evidence="10">The sequence shown here is derived from an EMBL/GenBank/DDBJ whole genome shotgun (WGS) entry which is preliminary data.</text>
</comment>
<evidence type="ECO:0000256" key="2">
    <source>
        <dbReference type="ARBA" id="ARBA00022475"/>
    </source>
</evidence>
<evidence type="ECO:0000256" key="3">
    <source>
        <dbReference type="ARBA" id="ARBA00022692"/>
    </source>
</evidence>
<dbReference type="GO" id="GO:0005886">
    <property type="term" value="C:plasma membrane"/>
    <property type="evidence" value="ECO:0007669"/>
    <property type="project" value="UniProtKB-SubCell"/>
</dbReference>
<feature type="transmembrane region" description="Helical" evidence="8">
    <location>
        <begin position="512"/>
        <end position="530"/>
    </location>
</feature>
<feature type="transmembrane region" description="Helical" evidence="8">
    <location>
        <begin position="100"/>
        <end position="117"/>
    </location>
</feature>
<evidence type="ECO:0000256" key="5">
    <source>
        <dbReference type="ARBA" id="ARBA00023136"/>
    </source>
</evidence>
<comment type="similarity">
    <text evidence="6">Belongs to the YccS/YhfK family.</text>
</comment>
<keyword evidence="2" id="KW-1003">Cell membrane</keyword>